<dbReference type="SUPFAM" id="SSF53474">
    <property type="entry name" value="alpha/beta-Hydrolases"/>
    <property type="match status" value="1"/>
</dbReference>
<dbReference type="InterPro" id="IPR029058">
    <property type="entry name" value="AB_hydrolase_fold"/>
</dbReference>
<evidence type="ECO:0000256" key="1">
    <source>
        <dbReference type="ARBA" id="ARBA00022801"/>
    </source>
</evidence>
<dbReference type="AlphaFoldDB" id="A0A6N3AQK8"/>
<dbReference type="GO" id="GO:0052689">
    <property type="term" value="F:carboxylic ester hydrolase activity"/>
    <property type="evidence" value="ECO:0007669"/>
    <property type="project" value="UniProtKB-ARBA"/>
</dbReference>
<evidence type="ECO:0000313" key="4">
    <source>
        <dbReference type="EMBL" id="VYT92817.1"/>
    </source>
</evidence>
<dbReference type="Gene3D" id="3.40.50.1820">
    <property type="entry name" value="alpha/beta hydrolase"/>
    <property type="match status" value="1"/>
</dbReference>
<dbReference type="InterPro" id="IPR050261">
    <property type="entry name" value="FrsA_esterase"/>
</dbReference>
<dbReference type="EMBL" id="CACRUE010000022">
    <property type="protein sequence ID" value="VYT92817.1"/>
    <property type="molecule type" value="Genomic_DNA"/>
</dbReference>
<dbReference type="PANTHER" id="PTHR22946">
    <property type="entry name" value="DIENELACTONE HYDROLASE DOMAIN-CONTAINING PROTEIN-RELATED"/>
    <property type="match status" value="1"/>
</dbReference>
<sequence>MFNKSYVTKDVEQIDVNSEYFPDLVYAGLESHGSDLCGFVLKPQGKGPHPTAILLHGFPGYDDPIDLAHALRRCGMNVLRFHYRGCWGVKGTYSFKHCIEDVKSAIDYLTDEEVVKKFNIDIDNLFLVGHSMGGFLTLTHACDKRIKASVAISPYDFGLVGKIGHYDEKEREEAFEMFKTAIPPLNDTNAEALMQECIENGDKWNLPDKAKFLADERLLITVGTGDVVSKKSLHHDILASEIKKYNKGNLTEKFAATDHSYSNKRIWLAQTVAEFLDEVINEK</sequence>
<accession>A0A6N3AQK8</accession>
<evidence type="ECO:0000256" key="2">
    <source>
        <dbReference type="ARBA" id="ARBA00038115"/>
    </source>
</evidence>
<protein>
    <submittedName>
        <fullName evidence="4">Alpha/beta hydrolase family protein</fullName>
    </submittedName>
</protein>
<dbReference type="Pfam" id="PF12697">
    <property type="entry name" value="Abhydrolase_6"/>
    <property type="match status" value="1"/>
</dbReference>
<gene>
    <name evidence="4" type="ORF">IBLFYP30_01342</name>
</gene>
<organism evidence="4">
    <name type="scientific">Intestinibacter bartlettii</name>
    <dbReference type="NCBI Taxonomy" id="261299"/>
    <lineage>
        <taxon>Bacteria</taxon>
        <taxon>Bacillati</taxon>
        <taxon>Bacillota</taxon>
        <taxon>Clostridia</taxon>
        <taxon>Peptostreptococcales</taxon>
        <taxon>Peptostreptococcaceae</taxon>
        <taxon>Intestinibacter</taxon>
    </lineage>
</organism>
<name>A0A6N3AQK8_9FIRM</name>
<reference evidence="4" key="1">
    <citation type="submission" date="2019-11" db="EMBL/GenBank/DDBJ databases">
        <authorList>
            <person name="Feng L."/>
        </authorList>
    </citation>
    <scope>NUCLEOTIDE SEQUENCE</scope>
    <source>
        <strain evidence="4">IbartlettiiLFYP30</strain>
    </source>
</reference>
<proteinExistence type="inferred from homology"/>
<dbReference type="PANTHER" id="PTHR22946:SF9">
    <property type="entry name" value="POLYKETIDE TRANSFERASE AF380"/>
    <property type="match status" value="1"/>
</dbReference>
<feature type="domain" description="AB hydrolase-1" evidence="3">
    <location>
        <begin position="53"/>
        <end position="183"/>
    </location>
</feature>
<dbReference type="RefSeq" id="WP_024037505.1">
    <property type="nucleotide sequence ID" value="NZ_CACRUE010000022.1"/>
</dbReference>
<dbReference type="InterPro" id="IPR000073">
    <property type="entry name" value="AB_hydrolase_1"/>
</dbReference>
<evidence type="ECO:0000259" key="3">
    <source>
        <dbReference type="Pfam" id="PF12697"/>
    </source>
</evidence>
<comment type="similarity">
    <text evidence="2">Belongs to the AB hydrolase superfamily. FUS2 hydrolase family.</text>
</comment>
<keyword evidence="1 4" id="KW-0378">Hydrolase</keyword>